<accession>A0A4D6LHZ4</accession>
<sequence>MNRSGYGGDGIYRSLRPSLVLPRNTNLSLVSFLFQSVSSFSSRTALVDADSSQTLSFAQLKVQVARLAHGFLKLGIKKNDVVLLLAPNSIHFPVCFLAATAIGVIVSTANPIYTVHELSNQVKDSNPKLVITVPELWDKAKKLNLPAVILSATDNLQYPTKDVSPKITSLDAVMEMAGPVTELPESGIKQGDTAALLYSSGTTGLSKGVVLTHGNFIAAAVMIGVDDDLAGEVNDVFLCVLPMFHVFGLVVVTYTALRRGSAVVMMAKFELEAFLNAIEKHRVTKLWLVPPILLAMVKQQGVVGKYNLSSLKRIGSGAAPLGKELMEECGKRFPHVVVCQGYGMTETCGIVSVENPRAGIRHTGSTGMLASGVEAQIVSVEKQKSLPPKQLGEIWVRGPNMMKGYHNNPQATRLTIDEKGWVHTGDLGYFDEDGQLYVVDRIKELIKYKGFQVAPAELEGLLISHPEILDAVVVPYPDDEAGEVPIAYVVRSPNSSLTEEEIKKFIADQVAPFKKLRRVSFISSVPKTSSGKILRREIAAKARSKI</sequence>
<dbReference type="SUPFAM" id="SSF56801">
    <property type="entry name" value="Acetyl-CoA synthetase-like"/>
    <property type="match status" value="1"/>
</dbReference>
<proteinExistence type="inferred from homology"/>
<dbReference type="InterPro" id="IPR025110">
    <property type="entry name" value="AMP-bd_C"/>
</dbReference>
<dbReference type="FunFam" id="3.40.50.12780:FF:000003">
    <property type="entry name" value="Long-chain-fatty-acid--CoA ligase FadD"/>
    <property type="match status" value="1"/>
</dbReference>
<dbReference type="PANTHER" id="PTHR24096">
    <property type="entry name" value="LONG-CHAIN-FATTY-ACID--COA LIGASE"/>
    <property type="match status" value="1"/>
</dbReference>
<dbReference type="AlphaFoldDB" id="A0A4D6LHZ4"/>
<protein>
    <submittedName>
        <fullName evidence="7">4-coumarate--CoA ligase</fullName>
    </submittedName>
</protein>
<dbReference type="Gene3D" id="3.30.300.30">
    <property type="match status" value="1"/>
</dbReference>
<evidence type="ECO:0000313" key="8">
    <source>
        <dbReference type="Proteomes" id="UP000501690"/>
    </source>
</evidence>
<keyword evidence="8" id="KW-1185">Reference proteome</keyword>
<feature type="domain" description="AMP-dependent synthetase/ligase" evidence="5">
    <location>
        <begin position="35"/>
        <end position="406"/>
    </location>
</feature>
<evidence type="ECO:0000256" key="2">
    <source>
        <dbReference type="ARBA" id="ARBA00022598"/>
    </source>
</evidence>
<dbReference type="OrthoDB" id="10253869at2759"/>
<dbReference type="Pfam" id="PF13193">
    <property type="entry name" value="AMP-binding_C"/>
    <property type="match status" value="1"/>
</dbReference>
<gene>
    <name evidence="7" type="ORF">DEO72_LG3g2680</name>
</gene>
<keyword evidence="2 7" id="KW-0436">Ligase</keyword>
<dbReference type="Proteomes" id="UP000501690">
    <property type="component" value="Linkage Group LG3"/>
</dbReference>
<dbReference type="Gramene" id="Vigun11g136700.1.v1.2">
    <property type="protein sequence ID" value="Vigun11g136700.1.v1.2"/>
    <property type="gene ID" value="Vigun11g136700.v1.2"/>
</dbReference>
<evidence type="ECO:0000256" key="3">
    <source>
        <dbReference type="ARBA" id="ARBA00022741"/>
    </source>
</evidence>
<keyword evidence="3" id="KW-0547">Nucleotide-binding</keyword>
<dbReference type="InterPro" id="IPR045851">
    <property type="entry name" value="AMP-bd_C_sf"/>
</dbReference>
<dbReference type="Gene3D" id="3.40.50.12780">
    <property type="entry name" value="N-terminal domain of ligase-like"/>
    <property type="match status" value="1"/>
</dbReference>
<evidence type="ECO:0000259" key="5">
    <source>
        <dbReference type="Pfam" id="PF00501"/>
    </source>
</evidence>
<comment type="similarity">
    <text evidence="1">Belongs to the ATP-dependent AMP-binding enzyme family.</text>
</comment>
<feature type="domain" description="AMP-binding enzyme C-terminal" evidence="6">
    <location>
        <begin position="457"/>
        <end position="532"/>
    </location>
</feature>
<dbReference type="Pfam" id="PF00501">
    <property type="entry name" value="AMP-binding"/>
    <property type="match status" value="1"/>
</dbReference>
<dbReference type="InterPro" id="IPR042099">
    <property type="entry name" value="ANL_N_sf"/>
</dbReference>
<dbReference type="InterPro" id="IPR000873">
    <property type="entry name" value="AMP-dep_synth/lig_dom"/>
</dbReference>
<dbReference type="PROSITE" id="PS00455">
    <property type="entry name" value="AMP_BINDING"/>
    <property type="match status" value="1"/>
</dbReference>
<keyword evidence="4" id="KW-0067">ATP-binding</keyword>
<evidence type="ECO:0000259" key="6">
    <source>
        <dbReference type="Pfam" id="PF13193"/>
    </source>
</evidence>
<dbReference type="PANTHER" id="PTHR24096:SF425">
    <property type="entry name" value="4-COUMARATE--COA LIGASE-LIKE 7"/>
    <property type="match status" value="1"/>
</dbReference>
<dbReference type="InterPro" id="IPR020845">
    <property type="entry name" value="AMP-binding_CS"/>
</dbReference>
<reference evidence="7 8" key="1">
    <citation type="submission" date="2019-04" db="EMBL/GenBank/DDBJ databases">
        <title>An improved genome assembly and genetic linkage map for asparagus bean, Vigna unguiculata ssp. sesquipedialis.</title>
        <authorList>
            <person name="Xia Q."/>
            <person name="Zhang R."/>
            <person name="Dong Y."/>
        </authorList>
    </citation>
    <scope>NUCLEOTIDE SEQUENCE [LARGE SCALE GENOMIC DNA]</scope>
    <source>
        <tissue evidence="7">Leaf</tissue>
    </source>
</reference>
<evidence type="ECO:0000313" key="7">
    <source>
        <dbReference type="EMBL" id="QCD88138.1"/>
    </source>
</evidence>
<dbReference type="CDD" id="cd05904">
    <property type="entry name" value="4CL"/>
    <property type="match status" value="1"/>
</dbReference>
<evidence type="ECO:0000256" key="1">
    <source>
        <dbReference type="ARBA" id="ARBA00006432"/>
    </source>
</evidence>
<organism evidence="7 8">
    <name type="scientific">Vigna unguiculata</name>
    <name type="common">Cowpea</name>
    <dbReference type="NCBI Taxonomy" id="3917"/>
    <lineage>
        <taxon>Eukaryota</taxon>
        <taxon>Viridiplantae</taxon>
        <taxon>Streptophyta</taxon>
        <taxon>Embryophyta</taxon>
        <taxon>Tracheophyta</taxon>
        <taxon>Spermatophyta</taxon>
        <taxon>Magnoliopsida</taxon>
        <taxon>eudicotyledons</taxon>
        <taxon>Gunneridae</taxon>
        <taxon>Pentapetalae</taxon>
        <taxon>rosids</taxon>
        <taxon>fabids</taxon>
        <taxon>Fabales</taxon>
        <taxon>Fabaceae</taxon>
        <taxon>Papilionoideae</taxon>
        <taxon>50 kb inversion clade</taxon>
        <taxon>NPAAA clade</taxon>
        <taxon>indigoferoid/millettioid clade</taxon>
        <taxon>Phaseoleae</taxon>
        <taxon>Vigna</taxon>
    </lineage>
</organism>
<dbReference type="EMBL" id="CP039347">
    <property type="protein sequence ID" value="QCD88138.1"/>
    <property type="molecule type" value="Genomic_DNA"/>
</dbReference>
<dbReference type="FunFam" id="3.30.300.30:FF:000007">
    <property type="entry name" value="4-coumarate--CoA ligase 2"/>
    <property type="match status" value="1"/>
</dbReference>
<dbReference type="GO" id="GO:0005524">
    <property type="term" value="F:ATP binding"/>
    <property type="evidence" value="ECO:0007669"/>
    <property type="project" value="UniProtKB-KW"/>
</dbReference>
<name>A0A4D6LHZ4_VIGUN</name>
<dbReference type="GO" id="GO:0016405">
    <property type="term" value="F:CoA-ligase activity"/>
    <property type="evidence" value="ECO:0007669"/>
    <property type="project" value="TreeGrafter"/>
</dbReference>
<evidence type="ECO:0000256" key="4">
    <source>
        <dbReference type="ARBA" id="ARBA00022840"/>
    </source>
</evidence>